<dbReference type="PANTHER" id="PTHR33498:SF1">
    <property type="entry name" value="TRANSPOSASE FOR INSERTION SEQUENCE ELEMENT IS1557"/>
    <property type="match status" value="1"/>
</dbReference>
<evidence type="ECO:0000313" key="3">
    <source>
        <dbReference type="Proteomes" id="UP000823790"/>
    </source>
</evidence>
<evidence type="ECO:0000313" key="2">
    <source>
        <dbReference type="EMBL" id="MBP1472748.1"/>
    </source>
</evidence>
<dbReference type="NCBIfam" id="NF033550">
    <property type="entry name" value="transpos_ISL3"/>
    <property type="match status" value="1"/>
</dbReference>
<accession>A0ABS4DI62</accession>
<dbReference type="Proteomes" id="UP000823790">
    <property type="component" value="Unassembled WGS sequence"/>
</dbReference>
<reference evidence="2 3" key="1">
    <citation type="submission" date="2021-04" db="EMBL/GenBank/DDBJ databases">
        <authorList>
            <person name="Huq M.A."/>
        </authorList>
    </citation>
    <scope>NUCLEOTIDE SEQUENCE [LARGE SCALE GENOMIC DNA]</scope>
    <source>
        <strain evidence="2 3">MAH-13</strain>
    </source>
</reference>
<keyword evidence="3" id="KW-1185">Reference proteome</keyword>
<feature type="non-terminal residue" evidence="2">
    <location>
        <position position="1"/>
    </location>
</feature>
<dbReference type="InterPro" id="IPR047951">
    <property type="entry name" value="Transpos_ISL3"/>
</dbReference>
<feature type="domain" description="Transposase IS204/IS1001/IS1096/IS1165 DDE" evidence="1">
    <location>
        <begin position="4"/>
        <end position="194"/>
    </location>
</feature>
<comment type="caution">
    <text evidence="2">The sequence shown here is derived from an EMBL/GenBank/DDBJ whole genome shotgun (WGS) entry which is preliminary data.</text>
</comment>
<evidence type="ECO:0000259" key="1">
    <source>
        <dbReference type="Pfam" id="PF01610"/>
    </source>
</evidence>
<dbReference type="EMBL" id="JAGJRS010000002">
    <property type="protein sequence ID" value="MBP1472748.1"/>
    <property type="molecule type" value="Genomic_DNA"/>
</dbReference>
<dbReference type="InterPro" id="IPR002560">
    <property type="entry name" value="Transposase_DDE"/>
</dbReference>
<name>A0ABS4DI62_9GAMM</name>
<sequence>GVAEQIHAVAIDMTTAYELEIKVHCPNAEVVFDLFHVVAKYGREVIDRVRVDQANKLRHDRPARHVIKSSRWLLLRNRDNLEPSQEVQLKELLQANQPLLTAYLMQDELKRLWFHRRPGGAKRAWEHWLEQAQTSGIAALALFAQRLKAYLHGILSRCRHPLNTSVVEGINNTIKVIKRRAYGYRDQEYFFLKIRAAFPGIPR</sequence>
<dbReference type="Pfam" id="PF01610">
    <property type="entry name" value="DDE_Tnp_ISL3"/>
    <property type="match status" value="1"/>
</dbReference>
<dbReference type="RefSeq" id="WP_209614487.1">
    <property type="nucleotide sequence ID" value="NZ_JAGJRS010000002.1"/>
</dbReference>
<gene>
    <name evidence="2" type="ORF">J7I44_00415</name>
</gene>
<dbReference type="PANTHER" id="PTHR33498">
    <property type="entry name" value="TRANSPOSASE FOR INSERTION SEQUENCE ELEMENT IS1557"/>
    <property type="match status" value="1"/>
</dbReference>
<protein>
    <submittedName>
        <fullName evidence="2">ISL3 family transposase</fullName>
    </submittedName>
</protein>
<proteinExistence type="predicted"/>
<organism evidence="2 3">
    <name type="scientific">Frateuria flava</name>
    <dbReference type="NCBI Taxonomy" id="2821489"/>
    <lineage>
        <taxon>Bacteria</taxon>
        <taxon>Pseudomonadati</taxon>
        <taxon>Pseudomonadota</taxon>
        <taxon>Gammaproteobacteria</taxon>
        <taxon>Lysobacterales</taxon>
        <taxon>Rhodanobacteraceae</taxon>
        <taxon>Frateuria</taxon>
    </lineage>
</organism>